<sequence length="453" mass="50940">MSSQEVVLQQEDIVIDDPWGSFTADTPMRMPGDSEYDEDTETSISNDEDDSENDEAISEYDKEDSERDKAGSEDDEIGSVDYSYDAVDDELVSVDDKTDPGDEESGSNDETVANEDDEPRAEILDEKDTHIMPYVSIDRGLSWSEIAEGGIIVRVPRPCNMMHLRAIRTNLKQLLTLIVLIHEQGRIDAAKLDEKGPVELEYIDPEMVYQILTATEVELSRLRRHPELFPSEGMMEDFWNDICDLNDDLIGRGLSILEDCDVDERRLFDVSVELSEDLRLHARDTNRKPWEHFLHNGAPGSGIDVSGYGNDGSVQVLPSSAMWILHAALLEYNSTVGAIEAERRADSAPHKELKDDHFFEPEPRLTDNGYTTSLHYGTQLYPELHGDAREAPSGQELENLETLNGIFGKKDNRSTVNISNTDCLGIHTQGGIRGRQVPNRWERCAIIVRQCPV</sequence>
<organism evidence="2 3">
    <name type="scientific">Stereocaulon virgatum</name>
    <dbReference type="NCBI Taxonomy" id="373712"/>
    <lineage>
        <taxon>Eukaryota</taxon>
        <taxon>Fungi</taxon>
        <taxon>Dikarya</taxon>
        <taxon>Ascomycota</taxon>
        <taxon>Pezizomycotina</taxon>
        <taxon>Lecanoromycetes</taxon>
        <taxon>OSLEUM clade</taxon>
        <taxon>Lecanoromycetidae</taxon>
        <taxon>Lecanorales</taxon>
        <taxon>Lecanorineae</taxon>
        <taxon>Stereocaulaceae</taxon>
        <taxon>Stereocaulon</taxon>
    </lineage>
</organism>
<accession>A0ABR4AB03</accession>
<feature type="region of interest" description="Disordered" evidence="1">
    <location>
        <begin position="345"/>
        <end position="364"/>
    </location>
</feature>
<evidence type="ECO:0000256" key="1">
    <source>
        <dbReference type="SAM" id="MobiDB-lite"/>
    </source>
</evidence>
<name>A0ABR4AB03_9LECA</name>
<comment type="caution">
    <text evidence="2">The sequence shown here is derived from an EMBL/GenBank/DDBJ whole genome shotgun (WGS) entry which is preliminary data.</text>
</comment>
<keyword evidence="3" id="KW-1185">Reference proteome</keyword>
<evidence type="ECO:0000313" key="3">
    <source>
        <dbReference type="Proteomes" id="UP001590950"/>
    </source>
</evidence>
<feature type="region of interest" description="Disordered" evidence="1">
    <location>
        <begin position="1"/>
        <end position="125"/>
    </location>
</feature>
<feature type="compositionally biased region" description="Acidic residues" evidence="1">
    <location>
        <begin position="34"/>
        <end position="63"/>
    </location>
</feature>
<protein>
    <submittedName>
        <fullName evidence="2">Uncharacterized protein</fullName>
    </submittedName>
</protein>
<evidence type="ECO:0000313" key="2">
    <source>
        <dbReference type="EMBL" id="KAL2042928.1"/>
    </source>
</evidence>
<feature type="compositionally biased region" description="Acidic residues" evidence="1">
    <location>
        <begin position="101"/>
        <end position="119"/>
    </location>
</feature>
<gene>
    <name evidence="2" type="ORF">N7G274_003986</name>
</gene>
<proteinExistence type="predicted"/>
<reference evidence="2 3" key="1">
    <citation type="submission" date="2024-09" db="EMBL/GenBank/DDBJ databases">
        <title>Rethinking Asexuality: The Enigmatic Case of Functional Sexual Genes in Lepraria (Stereocaulaceae).</title>
        <authorList>
            <person name="Doellman M."/>
            <person name="Sun Y."/>
            <person name="Barcenas-Pena A."/>
            <person name="Lumbsch H.T."/>
            <person name="Grewe F."/>
        </authorList>
    </citation>
    <scope>NUCLEOTIDE SEQUENCE [LARGE SCALE GENOMIC DNA]</scope>
    <source>
        <strain evidence="2 3">Mercado 3170</strain>
    </source>
</reference>
<dbReference type="Proteomes" id="UP001590950">
    <property type="component" value="Unassembled WGS sequence"/>
</dbReference>
<dbReference type="EMBL" id="JBEFKJ010000012">
    <property type="protein sequence ID" value="KAL2042928.1"/>
    <property type="molecule type" value="Genomic_DNA"/>
</dbReference>